<accession>A0A2D2PYT6</accession>
<protein>
    <submittedName>
        <fullName evidence="2">Uncharacterized protein</fullName>
    </submittedName>
</protein>
<evidence type="ECO:0000313" key="2">
    <source>
        <dbReference type="EMBL" id="ATS17413.1"/>
    </source>
</evidence>
<evidence type="ECO:0000313" key="3">
    <source>
        <dbReference type="Proteomes" id="UP000231057"/>
    </source>
</evidence>
<dbReference type="KEGG" id="slw:BRW62_00140"/>
<dbReference type="Proteomes" id="UP000231057">
    <property type="component" value="Chromosome"/>
</dbReference>
<keyword evidence="3" id="KW-1185">Reference proteome</keyword>
<reference evidence="2 3" key="1">
    <citation type="submission" date="2016-11" db="EMBL/GenBank/DDBJ databases">
        <title>Complete genome sequence of thermophilic cyanobacteria strain Synechococcus sp. PCC6715.</title>
        <authorList>
            <person name="Tang J."/>
            <person name="Daroch M."/>
            <person name="Liang Y."/>
            <person name="Jiang D."/>
            <person name="Shah M."/>
        </authorList>
    </citation>
    <scope>NUCLEOTIDE SEQUENCE [LARGE SCALE GENOMIC DNA]</scope>
    <source>
        <strain evidence="2 3">PCC 6715</strain>
    </source>
</reference>
<reference evidence="3" key="2">
    <citation type="journal article" date="2022" name="Front. Microbiol.">
        <title>Comparative Genomic Analysis Revealed Distinct Molecular Components and Organization of CO2-Concentrating Mechanism in Thermophilic Cyanobacteria.</title>
        <authorList>
            <person name="Tang J."/>
            <person name="Zhou H."/>
            <person name="Yao D."/>
            <person name="Riaz S."/>
            <person name="You D."/>
            <person name="Klepacz-Smolka A."/>
            <person name="Daroch M."/>
        </authorList>
    </citation>
    <scope>NUCLEOTIDE SEQUENCE [LARGE SCALE GENOMIC DNA]</scope>
    <source>
        <strain evidence="3">PCC 6715</strain>
    </source>
</reference>
<sequence>MQYRKQWESNGSTMGAWEFLLQKEGDREWLPLEPPSAEVLEGSYRLMARCPIPDTSVEVQITHLYDDHGVPKQRYQRRIHRSSSTGLMGILPFTYLQGGRWEFQCRATQEGVLTPETFTIGLDVLAPVEEWDWLPVPEASPAPTTSPASSTMEEAARVAAATPLPQALIQLSQSAYTIFADETLSLSGTLGVPGTVLIRLRNPVTRDVVHEQTVAAIAQGSGWVFTCTLPNLSAYPVMVGEARVFPSEPLERNDLCQVQAFMVTVLPVPEETVSPPPKPVTPAREPDSPEPASRSLIATGPQLPILADIPLEPVPAAKFQLPPQLQPTKVPLTVDLPSFCQPLSVVTVPPPAQLPIDRQERFWSRLQQLAELAPPPDFTPEDRPTATTTPYLLKPPELALTPDPLVSPLHLKVNLPLAQRGCSVKVWITNAATGELIAGPRWLVEFDFYRHGDLWQAVLHIDVPATVRTIALMAIAIDPATGAESPTVALRRELPL</sequence>
<feature type="region of interest" description="Disordered" evidence="1">
    <location>
        <begin position="271"/>
        <end position="295"/>
    </location>
</feature>
<organism evidence="2 3">
    <name type="scientific">Parathermosynechococcus lividus PCC 6715</name>
    <dbReference type="NCBI Taxonomy" id="1917166"/>
    <lineage>
        <taxon>Bacteria</taxon>
        <taxon>Bacillati</taxon>
        <taxon>Cyanobacteriota</taxon>
        <taxon>Cyanophyceae</taxon>
        <taxon>Acaryochloridales</taxon>
        <taxon>Thermosynechococcaceae</taxon>
        <taxon>Parathermosynechococcus</taxon>
    </lineage>
</organism>
<dbReference type="AlphaFoldDB" id="A0A2D2PYT6"/>
<gene>
    <name evidence="2" type="ORF">BRW62_00140</name>
</gene>
<dbReference type="EMBL" id="CP018092">
    <property type="protein sequence ID" value="ATS17413.1"/>
    <property type="molecule type" value="Genomic_DNA"/>
</dbReference>
<evidence type="ECO:0000256" key="1">
    <source>
        <dbReference type="SAM" id="MobiDB-lite"/>
    </source>
</evidence>
<proteinExistence type="predicted"/>
<name>A0A2D2PYT6_PARLV</name>